<proteinExistence type="predicted"/>
<evidence type="ECO:0000313" key="2">
    <source>
        <dbReference type="Proteomes" id="UP000887159"/>
    </source>
</evidence>
<sequence length="121" mass="13563">MELAFEISSHAPTGWVYRVPAMVRNRQQTSVGLSDSLVSMPKLWRWKSMVSPSIVPSGISPSEFVLSPVWCSRPTTGVLLAPCHDEFCGPRSDYVRQVALETTLATVILNLINFDSHFRNR</sequence>
<evidence type="ECO:0000313" key="1">
    <source>
        <dbReference type="EMBL" id="GFY01604.1"/>
    </source>
</evidence>
<reference evidence="1" key="1">
    <citation type="submission" date="2020-08" db="EMBL/GenBank/DDBJ databases">
        <title>Multicomponent nature underlies the extraordinary mechanical properties of spider dragline silk.</title>
        <authorList>
            <person name="Kono N."/>
            <person name="Nakamura H."/>
            <person name="Mori M."/>
            <person name="Yoshida Y."/>
            <person name="Ohtoshi R."/>
            <person name="Malay A.D."/>
            <person name="Moran D.A.P."/>
            <person name="Tomita M."/>
            <person name="Numata K."/>
            <person name="Arakawa K."/>
        </authorList>
    </citation>
    <scope>NUCLEOTIDE SEQUENCE</scope>
</reference>
<protein>
    <submittedName>
        <fullName evidence="1">Uncharacterized protein</fullName>
    </submittedName>
</protein>
<dbReference type="EMBL" id="BMAU01021229">
    <property type="protein sequence ID" value="GFY01604.1"/>
    <property type="molecule type" value="Genomic_DNA"/>
</dbReference>
<dbReference type="AlphaFoldDB" id="A0A8X6RV23"/>
<dbReference type="Proteomes" id="UP000887159">
    <property type="component" value="Unassembled WGS sequence"/>
</dbReference>
<comment type="caution">
    <text evidence="1">The sequence shown here is derived from an EMBL/GenBank/DDBJ whole genome shotgun (WGS) entry which is preliminary data.</text>
</comment>
<gene>
    <name evidence="1" type="ORF">TNCV_2607881</name>
</gene>
<organism evidence="1 2">
    <name type="scientific">Trichonephila clavipes</name>
    <name type="common">Golden silk orbweaver</name>
    <name type="synonym">Nephila clavipes</name>
    <dbReference type="NCBI Taxonomy" id="2585209"/>
    <lineage>
        <taxon>Eukaryota</taxon>
        <taxon>Metazoa</taxon>
        <taxon>Ecdysozoa</taxon>
        <taxon>Arthropoda</taxon>
        <taxon>Chelicerata</taxon>
        <taxon>Arachnida</taxon>
        <taxon>Araneae</taxon>
        <taxon>Araneomorphae</taxon>
        <taxon>Entelegynae</taxon>
        <taxon>Araneoidea</taxon>
        <taxon>Nephilidae</taxon>
        <taxon>Trichonephila</taxon>
    </lineage>
</organism>
<keyword evidence="2" id="KW-1185">Reference proteome</keyword>
<name>A0A8X6RV23_TRICX</name>
<accession>A0A8X6RV23</accession>